<dbReference type="InterPro" id="IPR036291">
    <property type="entry name" value="NAD(P)-bd_dom_sf"/>
</dbReference>
<gene>
    <name evidence="3" type="ORF">JF888_15400</name>
</gene>
<name>A0A934KH07_9BACT</name>
<dbReference type="InterPro" id="IPR013154">
    <property type="entry name" value="ADH-like_N"/>
</dbReference>
<dbReference type="Proteomes" id="UP000620075">
    <property type="component" value="Unassembled WGS sequence"/>
</dbReference>
<dbReference type="InterPro" id="IPR011032">
    <property type="entry name" value="GroES-like_sf"/>
</dbReference>
<dbReference type="AlphaFoldDB" id="A0A934KH07"/>
<keyword evidence="1" id="KW-0560">Oxidoreductase</keyword>
<dbReference type="GO" id="GO:0016491">
    <property type="term" value="F:oxidoreductase activity"/>
    <property type="evidence" value="ECO:0007669"/>
    <property type="project" value="UniProtKB-KW"/>
</dbReference>
<dbReference type="SMART" id="SM00829">
    <property type="entry name" value="PKS_ER"/>
    <property type="match status" value="1"/>
</dbReference>
<dbReference type="Pfam" id="PF08240">
    <property type="entry name" value="ADH_N"/>
    <property type="match status" value="1"/>
</dbReference>
<protein>
    <submittedName>
        <fullName evidence="3">Alcohol dehydrogenase catalytic domain-containing protein</fullName>
    </submittedName>
</protein>
<dbReference type="SUPFAM" id="SSF50129">
    <property type="entry name" value="GroES-like"/>
    <property type="match status" value="1"/>
</dbReference>
<dbReference type="PANTHER" id="PTHR43401">
    <property type="entry name" value="L-THREONINE 3-DEHYDROGENASE"/>
    <property type="match status" value="1"/>
</dbReference>
<sequence length="332" mass="34725">MRAAVLRAFRQPLELTEVPAPELRNGDVLVEVRAVGLCGTDLKITGGLFADTPLPLIPGHEVAGVVVAGTEQVAEGTRVACYIYDPCGKCARCLGGQPTLCPSSRRIGFDHAGGLARFLRMRACNVLPMSEGVPFEHAAVAMDAVMSPWRALVVRAQLQAGERLVIAGAGGLGLNGLQIARGLGAAVAVIDPHHDHRGAAIELGAELAVTGEETARVSDWSRGGADVAFEASGTRSGFDALLASVRPGARLITNGYRPGVEYGVDSSVLALQELTIMGSRAGSREDARHALLAVEEGMVKPLISQILPLAEVNWALDQVRAGEALGRVVVNP</sequence>
<dbReference type="InterPro" id="IPR020843">
    <property type="entry name" value="ER"/>
</dbReference>
<evidence type="ECO:0000313" key="3">
    <source>
        <dbReference type="EMBL" id="MBJ7604540.1"/>
    </source>
</evidence>
<dbReference type="InterPro" id="IPR013149">
    <property type="entry name" value="ADH-like_C"/>
</dbReference>
<organism evidence="3 4">
    <name type="scientific">Candidatus Dormiibacter inghamiae</name>
    <dbReference type="NCBI Taxonomy" id="3127013"/>
    <lineage>
        <taxon>Bacteria</taxon>
        <taxon>Bacillati</taxon>
        <taxon>Candidatus Dormiibacterota</taxon>
        <taxon>Candidatus Dormibacteria</taxon>
        <taxon>Candidatus Dormibacterales</taxon>
        <taxon>Candidatus Dormibacteraceae</taxon>
        <taxon>Candidatus Dormiibacter</taxon>
    </lineage>
</organism>
<evidence type="ECO:0000259" key="2">
    <source>
        <dbReference type="SMART" id="SM00829"/>
    </source>
</evidence>
<dbReference type="EMBL" id="JAEKNQ010000059">
    <property type="protein sequence ID" value="MBJ7604540.1"/>
    <property type="molecule type" value="Genomic_DNA"/>
</dbReference>
<dbReference type="SUPFAM" id="SSF51735">
    <property type="entry name" value="NAD(P)-binding Rossmann-fold domains"/>
    <property type="match status" value="1"/>
</dbReference>
<dbReference type="Pfam" id="PF00107">
    <property type="entry name" value="ADH_zinc_N"/>
    <property type="match status" value="1"/>
</dbReference>
<dbReference type="InterPro" id="IPR050129">
    <property type="entry name" value="Zn_alcohol_dh"/>
</dbReference>
<evidence type="ECO:0000313" key="4">
    <source>
        <dbReference type="Proteomes" id="UP000620075"/>
    </source>
</evidence>
<dbReference type="Gene3D" id="3.90.180.10">
    <property type="entry name" value="Medium-chain alcohol dehydrogenases, catalytic domain"/>
    <property type="match status" value="1"/>
</dbReference>
<evidence type="ECO:0000256" key="1">
    <source>
        <dbReference type="ARBA" id="ARBA00023002"/>
    </source>
</evidence>
<reference evidence="3 4" key="1">
    <citation type="submission" date="2020-10" db="EMBL/GenBank/DDBJ databases">
        <title>Ca. Dormibacterota MAGs.</title>
        <authorList>
            <person name="Montgomery K."/>
        </authorList>
    </citation>
    <scope>NUCLEOTIDE SEQUENCE [LARGE SCALE GENOMIC DNA]</scope>
    <source>
        <strain evidence="3">SC8811_S16_3</strain>
    </source>
</reference>
<dbReference type="PANTHER" id="PTHR43401:SF5">
    <property type="entry name" value="ALCOHOL DEHYDROGENASE-RELATED"/>
    <property type="match status" value="1"/>
</dbReference>
<proteinExistence type="predicted"/>
<comment type="caution">
    <text evidence="3">The sequence shown here is derived from an EMBL/GenBank/DDBJ whole genome shotgun (WGS) entry which is preliminary data.</text>
</comment>
<feature type="domain" description="Enoyl reductase (ER)" evidence="2">
    <location>
        <begin position="8"/>
        <end position="330"/>
    </location>
</feature>
<accession>A0A934KH07</accession>
<dbReference type="RefSeq" id="WP_338182356.1">
    <property type="nucleotide sequence ID" value="NZ_JAEKNQ010000059.1"/>
</dbReference>